<sequence length="222" mass="25731">MSNLNTNNLNKLKNKSIMNKNNDNKNPINSQNNNDLNSPINIINNNLKKNKKNEPEFIYKIHADNAHEFIMKSTSRLISNFDIFIIIILTFLMCLCFMKKHIILSFLVIILFLLFGYIKSNTIIEESLLVVRDLGVQIKTTYLFNRTTSRFIDKSKIGQIIINEGITAFEVNFYLAVLISGADHMEVVYKKLIPKLKILKFIYKESNEILKPNFLKDQLGLL</sequence>
<evidence type="ECO:0000313" key="6">
    <source>
        <dbReference type="Proteomes" id="UP000193944"/>
    </source>
</evidence>
<reference evidence="5 6" key="1">
    <citation type="submission" date="2016-08" db="EMBL/GenBank/DDBJ databases">
        <title>A Parts List for Fungal Cellulosomes Revealed by Comparative Genomics.</title>
        <authorList>
            <consortium name="DOE Joint Genome Institute"/>
            <person name="Haitjema C.H."/>
            <person name="Gilmore S.P."/>
            <person name="Henske J.K."/>
            <person name="Solomon K.V."/>
            <person name="De Groot R."/>
            <person name="Kuo A."/>
            <person name="Mondo S.J."/>
            <person name="Salamov A.A."/>
            <person name="Labutti K."/>
            <person name="Zhao Z."/>
            <person name="Chiniquy J."/>
            <person name="Barry K."/>
            <person name="Brewer H.M."/>
            <person name="Purvine S.O."/>
            <person name="Wright A.T."/>
            <person name="Boxma B."/>
            <person name="Van Alen T."/>
            <person name="Hackstein J.H."/>
            <person name="Baker S.E."/>
            <person name="Grigoriev I.V."/>
            <person name="O'Malley M.A."/>
        </authorList>
    </citation>
    <scope>NUCLEOTIDE SEQUENCE [LARGE SCALE GENOMIC DNA]</scope>
    <source>
        <strain evidence="5 6">S4</strain>
    </source>
</reference>
<evidence type="ECO:0000256" key="1">
    <source>
        <dbReference type="ARBA" id="ARBA00004687"/>
    </source>
</evidence>
<dbReference type="InterPro" id="IPR044215">
    <property type="entry name" value="PIG-H"/>
</dbReference>
<proteinExistence type="inferred from homology"/>
<dbReference type="UniPathway" id="UPA00196"/>
<evidence type="ECO:0000313" key="5">
    <source>
        <dbReference type="EMBL" id="ORX88285.1"/>
    </source>
</evidence>
<reference evidence="5 6" key="2">
    <citation type="submission" date="2016-08" db="EMBL/GenBank/DDBJ databases">
        <title>Pervasive Adenine N6-methylation of Active Genes in Fungi.</title>
        <authorList>
            <consortium name="DOE Joint Genome Institute"/>
            <person name="Mondo S.J."/>
            <person name="Dannebaum R.O."/>
            <person name="Kuo R.C."/>
            <person name="Labutti K."/>
            <person name="Haridas S."/>
            <person name="Kuo A."/>
            <person name="Salamov A."/>
            <person name="Ahrendt S.R."/>
            <person name="Lipzen A."/>
            <person name="Sullivan W."/>
            <person name="Andreopoulos W.B."/>
            <person name="Clum A."/>
            <person name="Lindquist E."/>
            <person name="Daum C."/>
            <person name="Ramamoorthy G.K."/>
            <person name="Gryganskyi A."/>
            <person name="Culley D."/>
            <person name="Magnuson J.K."/>
            <person name="James T.Y."/>
            <person name="O'Malley M.A."/>
            <person name="Stajich J.E."/>
            <person name="Spatafora J.W."/>
            <person name="Visel A."/>
            <person name="Grigoriev I.V."/>
        </authorList>
    </citation>
    <scope>NUCLEOTIDE SEQUENCE [LARGE SCALE GENOMIC DNA]</scope>
    <source>
        <strain evidence="5 6">S4</strain>
    </source>
</reference>
<keyword evidence="3" id="KW-1133">Transmembrane helix</keyword>
<gene>
    <name evidence="5" type="ORF">BCR32DRAFT_263718</name>
</gene>
<evidence type="ECO:0000259" key="4">
    <source>
        <dbReference type="Pfam" id="PF10181"/>
    </source>
</evidence>
<keyword evidence="6" id="KW-1185">Reference proteome</keyword>
<evidence type="ECO:0000256" key="3">
    <source>
        <dbReference type="SAM" id="Phobius"/>
    </source>
</evidence>
<dbReference type="GO" id="GO:0006506">
    <property type="term" value="P:GPI anchor biosynthetic process"/>
    <property type="evidence" value="ECO:0007669"/>
    <property type="project" value="UniProtKB-UniPathway"/>
</dbReference>
<feature type="domain" description="Phosphatidylinositol N-acetylglucosaminyltransferase subunit H conserved" evidence="4">
    <location>
        <begin position="127"/>
        <end position="189"/>
    </location>
</feature>
<dbReference type="InterPro" id="IPR019328">
    <property type="entry name" value="PIGH-H_dom"/>
</dbReference>
<dbReference type="Pfam" id="PF10181">
    <property type="entry name" value="PIG-H"/>
    <property type="match status" value="1"/>
</dbReference>
<protein>
    <recommendedName>
        <fullName evidence="4">Phosphatidylinositol N-acetylglucosaminyltransferase subunit H conserved domain-containing protein</fullName>
    </recommendedName>
</protein>
<dbReference type="EMBL" id="MCFG01000001">
    <property type="protein sequence ID" value="ORX88285.1"/>
    <property type="molecule type" value="Genomic_DNA"/>
</dbReference>
<dbReference type="PANTHER" id="PTHR15231">
    <property type="entry name" value="PHOSPHATIDYLINOSITOL N-ACETYLGLUCOSAMINYLTRANSFERASE SUBUNIT H"/>
    <property type="match status" value="1"/>
</dbReference>
<comment type="caution">
    <text evidence="5">The sequence shown here is derived from an EMBL/GenBank/DDBJ whole genome shotgun (WGS) entry which is preliminary data.</text>
</comment>
<accession>A0A1Y1XRJ7</accession>
<dbReference type="GO" id="GO:0000506">
    <property type="term" value="C:glycosylphosphatidylinositol-N-acetylglucosaminyltransferase (GPI-GnT) complex"/>
    <property type="evidence" value="ECO:0007669"/>
    <property type="project" value="InterPro"/>
</dbReference>
<evidence type="ECO:0000256" key="2">
    <source>
        <dbReference type="ARBA" id="ARBA00009610"/>
    </source>
</evidence>
<dbReference type="STRING" id="1754192.A0A1Y1XRJ7"/>
<dbReference type="PANTHER" id="PTHR15231:SF1">
    <property type="entry name" value="PHOSPHATIDYLINOSITOL N-ACETYLGLUCOSAMINYLTRANSFERASE SUBUNIT H"/>
    <property type="match status" value="1"/>
</dbReference>
<dbReference type="AlphaFoldDB" id="A0A1Y1XRJ7"/>
<comment type="similarity">
    <text evidence="2">Belongs to the PIGH family.</text>
</comment>
<name>A0A1Y1XRJ7_9FUNG</name>
<feature type="transmembrane region" description="Helical" evidence="3">
    <location>
        <begin position="102"/>
        <end position="118"/>
    </location>
</feature>
<keyword evidence="3" id="KW-0812">Transmembrane</keyword>
<comment type="pathway">
    <text evidence="1">Glycolipid biosynthesis; glycosylphosphatidylinositol-anchor biosynthesis.</text>
</comment>
<feature type="transmembrane region" description="Helical" evidence="3">
    <location>
        <begin position="77"/>
        <end position="95"/>
    </location>
</feature>
<dbReference type="OrthoDB" id="6256716at2759"/>
<dbReference type="Proteomes" id="UP000193944">
    <property type="component" value="Unassembled WGS sequence"/>
</dbReference>
<keyword evidence="3" id="KW-0472">Membrane</keyword>
<organism evidence="5 6">
    <name type="scientific">Anaeromyces robustus</name>
    <dbReference type="NCBI Taxonomy" id="1754192"/>
    <lineage>
        <taxon>Eukaryota</taxon>
        <taxon>Fungi</taxon>
        <taxon>Fungi incertae sedis</taxon>
        <taxon>Chytridiomycota</taxon>
        <taxon>Chytridiomycota incertae sedis</taxon>
        <taxon>Neocallimastigomycetes</taxon>
        <taxon>Neocallimastigales</taxon>
        <taxon>Neocallimastigaceae</taxon>
        <taxon>Anaeromyces</taxon>
    </lineage>
</organism>